<evidence type="ECO:0000259" key="2">
    <source>
        <dbReference type="SMART" id="SM00854"/>
    </source>
</evidence>
<dbReference type="RefSeq" id="WP_348949040.1">
    <property type="nucleotide sequence ID" value="NZ_JBDZYD010000003.1"/>
</dbReference>
<dbReference type="Gene3D" id="3.60.21.10">
    <property type="match status" value="1"/>
</dbReference>
<accession>A0ABV0LA28</accession>
<reference evidence="3 4" key="1">
    <citation type="submission" date="2024-05" db="EMBL/GenBank/DDBJ databases">
        <authorList>
            <person name="Zhao H."/>
            <person name="Xu Y."/>
            <person name="Lin S."/>
            <person name="Spain J.C."/>
            <person name="Zhou N.-Y."/>
        </authorList>
    </citation>
    <scope>NUCLEOTIDE SEQUENCE [LARGE SCALE GENOMIC DNA]</scope>
    <source>
        <strain evidence="3 4">NEAU-NG30</strain>
    </source>
</reference>
<evidence type="ECO:0000256" key="1">
    <source>
        <dbReference type="ARBA" id="ARBA00005662"/>
    </source>
</evidence>
<dbReference type="CDD" id="cd07381">
    <property type="entry name" value="MPP_CapA"/>
    <property type="match status" value="1"/>
</dbReference>
<dbReference type="PANTHER" id="PTHR33393">
    <property type="entry name" value="POLYGLUTAMINE SYNTHESIS ACCESSORY PROTEIN RV0574C-RELATED"/>
    <property type="match status" value="1"/>
</dbReference>
<gene>
    <name evidence="3" type="ORF">ABJI51_08820</name>
</gene>
<dbReference type="Pfam" id="PF09587">
    <property type="entry name" value="PGA_cap"/>
    <property type="match status" value="1"/>
</dbReference>
<name>A0ABV0LA28_9PSEU</name>
<dbReference type="EMBL" id="JBDZYD010000003">
    <property type="protein sequence ID" value="MEQ0559169.1"/>
    <property type="molecule type" value="Genomic_DNA"/>
</dbReference>
<evidence type="ECO:0000313" key="4">
    <source>
        <dbReference type="Proteomes" id="UP001440984"/>
    </source>
</evidence>
<keyword evidence="4" id="KW-1185">Reference proteome</keyword>
<organism evidence="3 4">
    <name type="scientific">Amycolatopsis melonis</name>
    <dbReference type="NCBI Taxonomy" id="3156488"/>
    <lineage>
        <taxon>Bacteria</taxon>
        <taxon>Bacillati</taxon>
        <taxon>Actinomycetota</taxon>
        <taxon>Actinomycetes</taxon>
        <taxon>Pseudonocardiales</taxon>
        <taxon>Pseudonocardiaceae</taxon>
        <taxon>Amycolatopsis</taxon>
    </lineage>
</organism>
<dbReference type="EC" id="3.1.-.-" evidence="3"/>
<dbReference type="InterPro" id="IPR052169">
    <property type="entry name" value="CW_Biosynth-Accessory"/>
</dbReference>
<feature type="domain" description="Capsule synthesis protein CapA" evidence="2">
    <location>
        <begin position="3"/>
        <end position="263"/>
    </location>
</feature>
<proteinExistence type="inferred from homology"/>
<comment type="similarity">
    <text evidence="1">Belongs to the CapA family.</text>
</comment>
<evidence type="ECO:0000313" key="3">
    <source>
        <dbReference type="EMBL" id="MEQ0559169.1"/>
    </source>
</evidence>
<protein>
    <submittedName>
        <fullName evidence="3">CapA family protein</fullName>
        <ecNumber evidence="3">3.1.-.-</ecNumber>
    </submittedName>
</protein>
<dbReference type="PANTHER" id="PTHR33393:SF13">
    <property type="entry name" value="PGA BIOSYNTHESIS PROTEIN CAPA"/>
    <property type="match status" value="1"/>
</dbReference>
<dbReference type="InterPro" id="IPR019079">
    <property type="entry name" value="Capsule_synth_CapA"/>
</dbReference>
<dbReference type="GO" id="GO:0016787">
    <property type="term" value="F:hydrolase activity"/>
    <property type="evidence" value="ECO:0007669"/>
    <property type="project" value="UniProtKB-KW"/>
</dbReference>
<dbReference type="SUPFAM" id="SSF56300">
    <property type="entry name" value="Metallo-dependent phosphatases"/>
    <property type="match status" value="1"/>
</dbReference>
<dbReference type="InterPro" id="IPR029052">
    <property type="entry name" value="Metallo-depent_PP-like"/>
</dbReference>
<dbReference type="SMART" id="SM00854">
    <property type="entry name" value="PGA_cap"/>
    <property type="match status" value="1"/>
</dbReference>
<keyword evidence="3" id="KW-0378">Hydrolase</keyword>
<comment type="caution">
    <text evidence="3">The sequence shown here is derived from an EMBL/GenBank/DDBJ whole genome shotgun (WGS) entry which is preliminary data.</text>
</comment>
<sequence length="338" mass="35491">MITLVLGGDVNLQARATPATAFERLEPLLKGADLRFVNLEGPLSGTAGDGDIPHKPNWRHSAPEMVEALTAAGIDVVSCANNVTYPAAAAMASLAVLDRAGIAHCGAGANRDAAHAPAVLERGGQKVAFLAYTSLCWPVGQAAQATSPGVAQAFATTSYQPDPRVIDIPGRPPLVRTAPVPEHLERLVADVRQARAGNDHVVVSMHWGLPGPDLTEYQVAYGRAAIDAGADLVAGHGPHSIQAVEVYRGRPILYSLGNLVFDWPAMRGRHLDGLLAGCMLGDEPRLELIPVRRNADNECEPLAGEEAGKVLRYVADLSALRGTTVTVRDGIASVVVGT</sequence>
<dbReference type="Proteomes" id="UP001440984">
    <property type="component" value="Unassembled WGS sequence"/>
</dbReference>